<dbReference type="Pfam" id="PF07508">
    <property type="entry name" value="Recombinase"/>
    <property type="match status" value="1"/>
</dbReference>
<gene>
    <name evidence="5" type="ORF">G9H71_02630</name>
</gene>
<dbReference type="PANTHER" id="PTHR30461:SF23">
    <property type="entry name" value="DNA RECOMBINASE-RELATED"/>
    <property type="match status" value="1"/>
</dbReference>
<organism evidence="5 6">
    <name type="scientific">Motilibacter deserti</name>
    <dbReference type="NCBI Taxonomy" id="2714956"/>
    <lineage>
        <taxon>Bacteria</taxon>
        <taxon>Bacillati</taxon>
        <taxon>Actinomycetota</taxon>
        <taxon>Actinomycetes</taxon>
        <taxon>Motilibacterales</taxon>
        <taxon>Motilibacteraceae</taxon>
        <taxon>Motilibacter</taxon>
    </lineage>
</organism>
<dbReference type="Proteomes" id="UP000800981">
    <property type="component" value="Unassembled WGS sequence"/>
</dbReference>
<dbReference type="PANTHER" id="PTHR30461">
    <property type="entry name" value="DNA-INVERTASE FROM LAMBDOID PROPHAGE"/>
    <property type="match status" value="1"/>
</dbReference>
<evidence type="ECO:0000256" key="2">
    <source>
        <dbReference type="SAM" id="MobiDB-lite"/>
    </source>
</evidence>
<dbReference type="PROSITE" id="PS51737">
    <property type="entry name" value="RECOMBINASE_DNA_BIND"/>
    <property type="match status" value="1"/>
</dbReference>
<feature type="domain" description="Recombinase" evidence="4">
    <location>
        <begin position="201"/>
        <end position="308"/>
    </location>
</feature>
<evidence type="ECO:0000313" key="6">
    <source>
        <dbReference type="Proteomes" id="UP000800981"/>
    </source>
</evidence>
<evidence type="ECO:0000256" key="1">
    <source>
        <dbReference type="SAM" id="Coils"/>
    </source>
</evidence>
<dbReference type="InterPro" id="IPR011109">
    <property type="entry name" value="DNA_bind_recombinase_dom"/>
</dbReference>
<dbReference type="Pfam" id="PF00239">
    <property type="entry name" value="Resolvase"/>
    <property type="match status" value="1"/>
</dbReference>
<feature type="coiled-coil region" evidence="1">
    <location>
        <begin position="439"/>
        <end position="466"/>
    </location>
</feature>
<dbReference type="InterPro" id="IPR036162">
    <property type="entry name" value="Resolvase-like_N_sf"/>
</dbReference>
<name>A0ABX0GSJ4_9ACTN</name>
<dbReference type="SUPFAM" id="SSF53041">
    <property type="entry name" value="Resolvase-like"/>
    <property type="match status" value="1"/>
</dbReference>
<accession>A0ABX0GSJ4</accession>
<dbReference type="InterPro" id="IPR050639">
    <property type="entry name" value="SSR_resolvase"/>
</dbReference>
<dbReference type="Gene3D" id="3.40.50.1390">
    <property type="entry name" value="Resolvase, N-terminal catalytic domain"/>
    <property type="match status" value="1"/>
</dbReference>
<protein>
    <submittedName>
        <fullName evidence="5">Recombinase family protein</fullName>
    </submittedName>
</protein>
<comment type="caution">
    <text evidence="5">The sequence shown here is derived from an EMBL/GenBank/DDBJ whole genome shotgun (WGS) entry which is preliminary data.</text>
</comment>
<dbReference type="SMART" id="SM00857">
    <property type="entry name" value="Resolvase"/>
    <property type="match status" value="1"/>
</dbReference>
<evidence type="ECO:0000259" key="3">
    <source>
        <dbReference type="PROSITE" id="PS51736"/>
    </source>
</evidence>
<sequence length="561" mass="61331">MAPRFPSGTTDRPATSAPLPRRVPGRKAKQPRSATAGDQTQPKVIRVAFYRRASTEEANQPFSLDAQKLKLESFVPLRDGWVQVADYVERASGKDIAGRPEMRKLLTHAAQDKFDLVLVARVDRWSRSLADLLDTVDLLKEDGVDFASATEEFETRTAMGNLILAMLGSFAQFERSMIIDRITRGIHAKVHRGIPLTRRVGYGLRVDADHVIEADPDTIGVVRRIFDEYVHGARGTRAIARGLDEDGITGPGTKGWSPEAVARVLGNASFIGYVPYGDQWLDGQHDAIIDPDLFRAAEGLRAKRAEPSAAASASRDFPFSGTVRCGRCGGAYVGTSGTGSNGRKHRYYSCVTARRRGAAACGGPNLPAGEFEELMVEAILASYSDTDVFSDALTAHRERRDDRQGPASEELAAVRASLAAKQRTRQRYQDDYEAGRLSAERYESRAAELDDELTGLTSRTAALELELAGNELPVLPTPAELAAWREALAHAVRTGPVALRKELFSALVESVTVHDSDDIRPALRLYHPDDAPALPTDKGAGESLDMANNGVQFARRRPRWS</sequence>
<feature type="region of interest" description="Disordered" evidence="2">
    <location>
        <begin position="1"/>
        <end position="40"/>
    </location>
</feature>
<dbReference type="Pfam" id="PF13408">
    <property type="entry name" value="Zn_ribbon_recom"/>
    <property type="match status" value="1"/>
</dbReference>
<evidence type="ECO:0000259" key="4">
    <source>
        <dbReference type="PROSITE" id="PS51737"/>
    </source>
</evidence>
<keyword evidence="1" id="KW-0175">Coiled coil</keyword>
<dbReference type="InterPro" id="IPR025827">
    <property type="entry name" value="Zn_ribbon_recom_dom"/>
</dbReference>
<dbReference type="Gene3D" id="3.90.1750.20">
    <property type="entry name" value="Putative Large Serine Recombinase, Chain B, Domain 2"/>
    <property type="match status" value="1"/>
</dbReference>
<feature type="domain" description="Resolvase/invertase-type recombinase catalytic" evidence="3">
    <location>
        <begin position="46"/>
        <end position="193"/>
    </location>
</feature>
<keyword evidence="6" id="KW-1185">Reference proteome</keyword>
<dbReference type="CDD" id="cd03768">
    <property type="entry name" value="SR_ResInv"/>
    <property type="match status" value="1"/>
</dbReference>
<dbReference type="RefSeq" id="WP_166277349.1">
    <property type="nucleotide sequence ID" value="NZ_JAANNP010000001.1"/>
</dbReference>
<dbReference type="InterPro" id="IPR006119">
    <property type="entry name" value="Resolv_N"/>
</dbReference>
<proteinExistence type="predicted"/>
<reference evidence="5 6" key="1">
    <citation type="submission" date="2020-03" db="EMBL/GenBank/DDBJ databases">
        <title>Two novel Motilibacter sp.</title>
        <authorList>
            <person name="Liu S."/>
        </authorList>
    </citation>
    <scope>NUCLEOTIDE SEQUENCE [LARGE SCALE GENOMIC DNA]</scope>
    <source>
        <strain evidence="5 6">E257</strain>
    </source>
</reference>
<evidence type="ECO:0000313" key="5">
    <source>
        <dbReference type="EMBL" id="NHC12677.1"/>
    </source>
</evidence>
<dbReference type="InterPro" id="IPR038109">
    <property type="entry name" value="DNA_bind_recomb_sf"/>
</dbReference>
<dbReference type="EMBL" id="JAANNP010000001">
    <property type="protein sequence ID" value="NHC12677.1"/>
    <property type="molecule type" value="Genomic_DNA"/>
</dbReference>
<dbReference type="PROSITE" id="PS51736">
    <property type="entry name" value="RECOMBINASES_3"/>
    <property type="match status" value="1"/>
</dbReference>